<dbReference type="InterPro" id="IPR008928">
    <property type="entry name" value="6-hairpin_glycosidase_sf"/>
</dbReference>
<evidence type="ECO:0008006" key="3">
    <source>
        <dbReference type="Google" id="ProtNLM"/>
    </source>
</evidence>
<organism evidence="1 2">
    <name type="scientific">Tunturiibacter lichenicola</name>
    <dbReference type="NCBI Taxonomy" id="2051959"/>
    <lineage>
        <taxon>Bacteria</taxon>
        <taxon>Pseudomonadati</taxon>
        <taxon>Acidobacteriota</taxon>
        <taxon>Terriglobia</taxon>
        <taxon>Terriglobales</taxon>
        <taxon>Acidobacteriaceae</taxon>
        <taxon>Tunturiibacter</taxon>
    </lineage>
</organism>
<dbReference type="PROSITE" id="PS51318">
    <property type="entry name" value="TAT"/>
    <property type="match status" value="1"/>
</dbReference>
<dbReference type="Gene3D" id="1.50.10.20">
    <property type="match status" value="1"/>
</dbReference>
<dbReference type="GO" id="GO:0005975">
    <property type="term" value="P:carbohydrate metabolic process"/>
    <property type="evidence" value="ECO:0007669"/>
    <property type="project" value="InterPro"/>
</dbReference>
<evidence type="ECO:0000313" key="1">
    <source>
        <dbReference type="EMBL" id="NYF50245.1"/>
    </source>
</evidence>
<gene>
    <name evidence="1" type="ORF">HDF12_000610</name>
</gene>
<dbReference type="InterPro" id="IPR006311">
    <property type="entry name" value="TAT_signal"/>
</dbReference>
<evidence type="ECO:0000313" key="2">
    <source>
        <dbReference type="Proteomes" id="UP000534186"/>
    </source>
</evidence>
<name>A0A7Y9NIY5_9BACT</name>
<comment type="caution">
    <text evidence="1">The sequence shown here is derived from an EMBL/GenBank/DDBJ whole genome shotgun (WGS) entry which is preliminary data.</text>
</comment>
<protein>
    <recommendedName>
        <fullName evidence="3">Tat pathway signal sequence domain protein</fullName>
    </recommendedName>
</protein>
<sequence length="473" mass="50016">MSANSITRRSLLGMVSTAAVAGAVPPIFASQSAQAQLRQSNPLTAAKDFADSIERAFTFQNLMMDAYASGSTIRLSQSYSDAALQATGFTYDNAVAIHAYLSRGLPDDLSRAKILGLGLLHAQATNFPVADGRFAQAYFVNAPDSSGAFITPAAFPFFFYGSSVGDQAWAGMALAQLYRRTGEKQYLTGALLVANWIVTNTFNTQGPGGYSYGAIINQFNQSQPSPNGKSTEGNLDTYAFFTMLSTLTAGGHANNGMSWAALAQHAFQFVFAMFNPQGPFFYTGTLPDQITINPSPIPEDCQTWSYLAFLDARSRGTIDWALANLQTTDTASSPNSSLTGTQTVHGMTFSSASLVTTANDPNAVWLEGTAHTSAALTARALRGGEPIFSLLSDISRAIQLLKDIEHAQQILGVGQTAGGKVIPSGLGVVASSSVLDTGFGFTYGPSLHIGATGWYLIASLAANPFQLGYRVIG</sequence>
<dbReference type="EMBL" id="JACCCV010000001">
    <property type="protein sequence ID" value="NYF50245.1"/>
    <property type="molecule type" value="Genomic_DNA"/>
</dbReference>
<dbReference type="AlphaFoldDB" id="A0A7Y9NIY5"/>
<proteinExistence type="predicted"/>
<dbReference type="Proteomes" id="UP000534186">
    <property type="component" value="Unassembled WGS sequence"/>
</dbReference>
<accession>A0A7Y9NIY5</accession>
<dbReference type="SUPFAM" id="SSF48208">
    <property type="entry name" value="Six-hairpin glycosidases"/>
    <property type="match status" value="1"/>
</dbReference>
<reference evidence="1 2" key="1">
    <citation type="submission" date="2020-07" db="EMBL/GenBank/DDBJ databases">
        <title>Genomic Encyclopedia of Type Strains, Phase IV (KMG-V): Genome sequencing to study the core and pangenomes of soil and plant-associated prokaryotes.</title>
        <authorList>
            <person name="Whitman W."/>
        </authorList>
    </citation>
    <scope>NUCLEOTIDE SEQUENCE [LARGE SCALE GENOMIC DNA]</scope>
    <source>
        <strain evidence="1 2">M8UP30</strain>
    </source>
</reference>